<sequence>MDPDDFDGVFQHMNFSAWGYSPENENFTHLNYTEANNSTGSDLVSFVEEEPCIQQDITDEFHTTSGLMGCEPTEPMGYSQDQLATGLENWPEVPPLNLNSPGPINFGSGPVSDSLDHVNLLA</sequence>
<evidence type="ECO:0000313" key="2">
    <source>
        <dbReference type="EMBL" id="KAK8009166.1"/>
    </source>
</evidence>
<keyword evidence="3" id="KW-1185">Reference proteome</keyword>
<comment type="caution">
    <text evidence="2">The sequence shown here is derived from an EMBL/GenBank/DDBJ whole genome shotgun (WGS) entry which is preliminary data.</text>
</comment>
<dbReference type="Proteomes" id="UP001396898">
    <property type="component" value="Unassembled WGS sequence"/>
</dbReference>
<organism evidence="2 3">
    <name type="scientific">Apiospora marii</name>
    <dbReference type="NCBI Taxonomy" id="335849"/>
    <lineage>
        <taxon>Eukaryota</taxon>
        <taxon>Fungi</taxon>
        <taxon>Dikarya</taxon>
        <taxon>Ascomycota</taxon>
        <taxon>Pezizomycotina</taxon>
        <taxon>Sordariomycetes</taxon>
        <taxon>Xylariomycetidae</taxon>
        <taxon>Amphisphaeriales</taxon>
        <taxon>Apiosporaceae</taxon>
        <taxon>Apiospora</taxon>
    </lineage>
</organism>
<reference evidence="2 3" key="1">
    <citation type="submission" date="2023-01" db="EMBL/GenBank/DDBJ databases">
        <title>Analysis of 21 Apiospora genomes using comparative genomics revels a genus with tremendous synthesis potential of carbohydrate active enzymes and secondary metabolites.</title>
        <authorList>
            <person name="Sorensen T."/>
        </authorList>
    </citation>
    <scope>NUCLEOTIDE SEQUENCE [LARGE SCALE GENOMIC DNA]</scope>
    <source>
        <strain evidence="2 3">CBS 20057</strain>
    </source>
</reference>
<name>A0ABR1RH26_9PEZI</name>
<accession>A0ABR1RH26</accession>
<proteinExistence type="predicted"/>
<dbReference type="EMBL" id="JAQQWI010000016">
    <property type="protein sequence ID" value="KAK8009166.1"/>
    <property type="molecule type" value="Genomic_DNA"/>
</dbReference>
<evidence type="ECO:0000256" key="1">
    <source>
        <dbReference type="SAM" id="MobiDB-lite"/>
    </source>
</evidence>
<evidence type="ECO:0000313" key="3">
    <source>
        <dbReference type="Proteomes" id="UP001396898"/>
    </source>
</evidence>
<feature type="region of interest" description="Disordered" evidence="1">
    <location>
        <begin position="86"/>
        <end position="111"/>
    </location>
</feature>
<gene>
    <name evidence="2" type="ORF">PG991_011717</name>
</gene>
<protein>
    <submittedName>
        <fullName evidence="2">Uncharacterized protein</fullName>
    </submittedName>
</protein>